<dbReference type="InterPro" id="IPR026444">
    <property type="entry name" value="Secre_tail"/>
</dbReference>
<keyword evidence="4" id="KW-1185">Reference proteome</keyword>
<evidence type="ECO:0000259" key="2">
    <source>
        <dbReference type="Pfam" id="PF18962"/>
    </source>
</evidence>
<dbReference type="Pfam" id="PF18962">
    <property type="entry name" value="Por_Secre_tail"/>
    <property type="match status" value="1"/>
</dbReference>
<feature type="domain" description="Secretion system C-terminal sorting" evidence="2">
    <location>
        <begin position="556"/>
        <end position="623"/>
    </location>
</feature>
<evidence type="ECO:0000256" key="1">
    <source>
        <dbReference type="ARBA" id="ARBA00022729"/>
    </source>
</evidence>
<keyword evidence="1" id="KW-0732">Signal</keyword>
<dbReference type="RefSeq" id="WP_230668351.1">
    <property type="nucleotide sequence ID" value="NZ_JAJNAY010000001.1"/>
</dbReference>
<dbReference type="Proteomes" id="UP001108025">
    <property type="component" value="Unassembled WGS sequence"/>
</dbReference>
<dbReference type="AlphaFoldDB" id="A0A9Q3YUP1"/>
<gene>
    <name evidence="3" type="ORF">LO744_06960</name>
</gene>
<proteinExistence type="predicted"/>
<name>A0A9Q3YUP1_9FLAO</name>
<organism evidence="3 4">
    <name type="scientific">Chryseobacterium turcicum</name>
    <dbReference type="NCBI Taxonomy" id="2898076"/>
    <lineage>
        <taxon>Bacteria</taxon>
        <taxon>Pseudomonadati</taxon>
        <taxon>Bacteroidota</taxon>
        <taxon>Flavobacteriia</taxon>
        <taxon>Flavobacteriales</taxon>
        <taxon>Weeksellaceae</taxon>
        <taxon>Chryseobacterium group</taxon>
        <taxon>Chryseobacterium</taxon>
    </lineage>
</organism>
<evidence type="ECO:0000313" key="4">
    <source>
        <dbReference type="Proteomes" id="UP001108025"/>
    </source>
</evidence>
<evidence type="ECO:0000313" key="3">
    <source>
        <dbReference type="EMBL" id="MCD1116591.1"/>
    </source>
</evidence>
<sequence>MKKSLKNLCTLFLLLPGLFISQTYQWQWSKQAGGQTGSVSSGFDYLSDESIRDIAVDSDNNTYYLATIWAQNQNLDGTVVTSYHQRDLFLFSTDCQGNIRWSTTIGGKGSSENAWNIELDNNGGIYLLATIYSNSQIGDPEMVPIHLDNTTTLPPYTYVDLTTTDPGCKSSFLLKYNTANGNLAWSKSLQGDVSLTSRVCDSQMMYMDSAKNIHAILGFRAGTHLNSMITVPSSFTNTSQYFMVKFDYDGGNMTPSSAVLLPITGDLNAGVTNGHVNMLYDDSINRYYLAGKRRAGSYSSLVDFSFNNIPVTKEAYLIAFSVNGTTVSEAWRKEIDTGKSSPDDEIQSIIKDANSSDIYISGRYFSDAGASVSFGTYTFPPVSYNLQRPFVMKLNSSGNVQWAKIADGIPAAVNSNGYRFMKGRIAQNGNEIGFAHGSWGSVWGNYSLLRPSGSSAEPILVRLNKDSGAVLGMGEVWSNAGSTDEFTAIAVDNDGNYVLGGFFHQQLFTDANDNVPTMALNLTIGKSQNFFTKYAKSVCSNLSVEETALEAGLQFYPNPVQDVLSIKSKNKLESFEMYSSTGQNIKRGNLQNTNAQINMSALTAGVYYVKVKTENSVVTEKIIKK</sequence>
<accession>A0A9Q3YUP1</accession>
<dbReference type="EMBL" id="JAJNAY010000001">
    <property type="protein sequence ID" value="MCD1116591.1"/>
    <property type="molecule type" value="Genomic_DNA"/>
</dbReference>
<comment type="caution">
    <text evidence="3">The sequence shown here is derived from an EMBL/GenBank/DDBJ whole genome shotgun (WGS) entry which is preliminary data.</text>
</comment>
<reference evidence="3" key="1">
    <citation type="submission" date="2021-11" db="EMBL/GenBank/DDBJ databases">
        <title>Description of novel Chryseobacterium species.</title>
        <authorList>
            <person name="Saticioglu I.B."/>
            <person name="Ay H."/>
            <person name="Altun S."/>
            <person name="Duman M."/>
        </authorList>
    </citation>
    <scope>NUCLEOTIDE SEQUENCE</scope>
    <source>
        <strain evidence="3">C-17</strain>
    </source>
</reference>
<dbReference type="NCBIfam" id="TIGR04183">
    <property type="entry name" value="Por_Secre_tail"/>
    <property type="match status" value="1"/>
</dbReference>
<protein>
    <submittedName>
        <fullName evidence="3">T9SS type A sorting domain-containing protein</fullName>
    </submittedName>
</protein>